<dbReference type="GO" id="GO:0005783">
    <property type="term" value="C:endoplasmic reticulum"/>
    <property type="evidence" value="ECO:0007669"/>
    <property type="project" value="TreeGrafter"/>
</dbReference>
<keyword evidence="1" id="KW-0812">Transmembrane</keyword>
<comment type="caution">
    <text evidence="3">The sequence shown here is derived from an EMBL/GenBank/DDBJ whole genome shotgun (WGS) entry which is preliminary data.</text>
</comment>
<feature type="transmembrane region" description="Helical" evidence="1">
    <location>
        <begin position="82"/>
        <end position="102"/>
    </location>
</feature>
<dbReference type="PANTHER" id="PTHR10983:SF16">
    <property type="entry name" value="LYSOCARDIOLIPIN ACYLTRANSFERASE 1"/>
    <property type="match status" value="1"/>
</dbReference>
<evidence type="ECO:0000313" key="4">
    <source>
        <dbReference type="Proteomes" id="UP001165085"/>
    </source>
</evidence>
<organism evidence="3 4">
    <name type="scientific">Triparma strigata</name>
    <dbReference type="NCBI Taxonomy" id="1606541"/>
    <lineage>
        <taxon>Eukaryota</taxon>
        <taxon>Sar</taxon>
        <taxon>Stramenopiles</taxon>
        <taxon>Ochrophyta</taxon>
        <taxon>Bolidophyceae</taxon>
        <taxon>Parmales</taxon>
        <taxon>Triparmaceae</taxon>
        <taxon>Triparma</taxon>
    </lineage>
</organism>
<reference evidence="4" key="1">
    <citation type="journal article" date="2023" name="Commun. Biol.">
        <title>Genome analysis of Parmales, the sister group of diatoms, reveals the evolutionary specialization of diatoms from phago-mixotrophs to photoautotrophs.</title>
        <authorList>
            <person name="Ban H."/>
            <person name="Sato S."/>
            <person name="Yoshikawa S."/>
            <person name="Yamada K."/>
            <person name="Nakamura Y."/>
            <person name="Ichinomiya M."/>
            <person name="Sato N."/>
            <person name="Blanc-Mathieu R."/>
            <person name="Endo H."/>
            <person name="Kuwata A."/>
            <person name="Ogata H."/>
        </authorList>
    </citation>
    <scope>NUCLEOTIDE SEQUENCE [LARGE SCALE GENOMIC DNA]</scope>
    <source>
        <strain evidence="4">NIES 3701</strain>
    </source>
</reference>
<feature type="transmembrane region" description="Helical" evidence="1">
    <location>
        <begin position="50"/>
        <end position="70"/>
    </location>
</feature>
<keyword evidence="1" id="KW-1133">Transmembrane helix</keyword>
<dbReference type="InterPro" id="IPR002123">
    <property type="entry name" value="Plipid/glycerol_acylTrfase"/>
</dbReference>
<dbReference type="Pfam" id="PF01553">
    <property type="entry name" value="Acyltransferase"/>
    <property type="match status" value="1"/>
</dbReference>
<dbReference type="OrthoDB" id="189226at2759"/>
<dbReference type="Proteomes" id="UP001165085">
    <property type="component" value="Unassembled WGS sequence"/>
</dbReference>
<proteinExistence type="predicted"/>
<feature type="transmembrane region" description="Helical" evidence="1">
    <location>
        <begin position="370"/>
        <end position="398"/>
    </location>
</feature>
<protein>
    <recommendedName>
        <fullName evidence="2">Phospholipid/glycerol acyltransferase domain-containing protein</fullName>
    </recommendedName>
</protein>
<dbReference type="GO" id="GO:0036149">
    <property type="term" value="P:phosphatidylinositol acyl-chain remodeling"/>
    <property type="evidence" value="ECO:0007669"/>
    <property type="project" value="TreeGrafter"/>
</dbReference>
<dbReference type="AlphaFoldDB" id="A0A9W7DPX0"/>
<dbReference type="SMART" id="SM00563">
    <property type="entry name" value="PlsC"/>
    <property type="match status" value="1"/>
</dbReference>
<dbReference type="EMBL" id="BRXY01000006">
    <property type="protein sequence ID" value="GMH51799.1"/>
    <property type="molecule type" value="Genomic_DNA"/>
</dbReference>
<keyword evidence="1" id="KW-0472">Membrane</keyword>
<evidence type="ECO:0000256" key="1">
    <source>
        <dbReference type="SAM" id="Phobius"/>
    </source>
</evidence>
<evidence type="ECO:0000313" key="3">
    <source>
        <dbReference type="EMBL" id="GMH51799.1"/>
    </source>
</evidence>
<gene>
    <name evidence="3" type="ORF">TrST_g8713</name>
</gene>
<dbReference type="PANTHER" id="PTHR10983">
    <property type="entry name" value="1-ACYLGLYCEROL-3-PHOSPHATE ACYLTRANSFERASE-RELATED"/>
    <property type="match status" value="1"/>
</dbReference>
<evidence type="ECO:0000259" key="2">
    <source>
        <dbReference type="SMART" id="SM00563"/>
    </source>
</evidence>
<sequence length="423" mass="47670">MFESLGSPTASSSDKIPSGDIQEKVEGNVVDELPDFTPSLLRTTFMFCRVATILSLSLSLLFICSPILLLPSSLRIQLIDTYIINIWLTMVLTVLPPLPPILISKPKREPQTVACNHFTDLDFLSLLISLHYASSDSPFLSVGSYKILLKSSLLSIPVIGFGIQLFGYLPLSRSSSDLSLISSFNQPKTIIFPEGTTLNSSTLKNSFLHASSRSSTWFPLQTHLLYPRYKGLKTLTQNTPSYTSTTIIYKGYAGEIPSYELGYDRIKDRVLSFKILLCELPEFLGTVDEFINGMVGYEEYGGNYYRDRRRGWKVKFDEVEVGGDFEKVLDRDWKRKSHYIDVNKAFVESGRDSEGNVFVERRPAELRRYWIVWVLGWAWAPVGVSYFIWLVCGGWMVVAGVLGWKALVAKDASTKGKEIVVKK</sequence>
<feature type="domain" description="Phospholipid/glycerol acyltransferase" evidence="2">
    <location>
        <begin position="111"/>
        <end position="233"/>
    </location>
</feature>
<accession>A0A9W7DPX0</accession>
<feature type="transmembrane region" description="Helical" evidence="1">
    <location>
        <begin position="153"/>
        <end position="171"/>
    </location>
</feature>
<dbReference type="GO" id="GO:0016746">
    <property type="term" value="F:acyltransferase activity"/>
    <property type="evidence" value="ECO:0007669"/>
    <property type="project" value="InterPro"/>
</dbReference>
<name>A0A9W7DPX0_9STRA</name>
<dbReference type="SUPFAM" id="SSF69593">
    <property type="entry name" value="Glycerol-3-phosphate (1)-acyltransferase"/>
    <property type="match status" value="1"/>
</dbReference>
<keyword evidence="4" id="KW-1185">Reference proteome</keyword>